<reference evidence="4 5" key="1">
    <citation type="submission" date="2023-08" db="EMBL/GenBank/DDBJ databases">
        <title>Black Yeasts Isolated from many extreme environments.</title>
        <authorList>
            <person name="Coleine C."/>
            <person name="Stajich J.E."/>
            <person name="Selbmann L."/>
        </authorList>
    </citation>
    <scope>NUCLEOTIDE SEQUENCE [LARGE SCALE GENOMIC DNA]</scope>
    <source>
        <strain evidence="4 5">CCFEE 5885</strain>
    </source>
</reference>
<dbReference type="Gene3D" id="4.10.1000.10">
    <property type="entry name" value="Zinc finger, CCCH-type"/>
    <property type="match status" value="1"/>
</dbReference>
<dbReference type="EMBL" id="JAVRRG010000120">
    <property type="protein sequence ID" value="KAK5083362.1"/>
    <property type="molecule type" value="Genomic_DNA"/>
</dbReference>
<dbReference type="Proteomes" id="UP001345013">
    <property type="component" value="Unassembled WGS sequence"/>
</dbReference>
<proteinExistence type="predicted"/>
<dbReference type="CDD" id="cd16449">
    <property type="entry name" value="RING-HC"/>
    <property type="match status" value="1"/>
</dbReference>
<feature type="zinc finger region" description="C3H1-type" evidence="1">
    <location>
        <begin position="68"/>
        <end position="95"/>
    </location>
</feature>
<dbReference type="PROSITE" id="PS50103">
    <property type="entry name" value="ZF_C3H1"/>
    <property type="match status" value="2"/>
</dbReference>
<dbReference type="SMART" id="SM00356">
    <property type="entry name" value="ZnF_C3H1"/>
    <property type="match status" value="2"/>
</dbReference>
<feature type="domain" description="C3H1-type" evidence="3">
    <location>
        <begin position="1"/>
        <end position="27"/>
    </location>
</feature>
<accession>A0ABR0K402</accession>
<evidence type="ECO:0000313" key="4">
    <source>
        <dbReference type="EMBL" id="KAK5083362.1"/>
    </source>
</evidence>
<feature type="zinc finger region" description="C3H1-type" evidence="1">
    <location>
        <begin position="1"/>
        <end position="27"/>
    </location>
</feature>
<comment type="caution">
    <text evidence="4">The sequence shown here is derived from an EMBL/GenBank/DDBJ whole genome shotgun (WGS) entry which is preliminary data.</text>
</comment>
<keyword evidence="5" id="KW-1185">Reference proteome</keyword>
<evidence type="ECO:0000259" key="2">
    <source>
        <dbReference type="PROSITE" id="PS50089"/>
    </source>
</evidence>
<dbReference type="InterPro" id="IPR001841">
    <property type="entry name" value="Znf_RING"/>
</dbReference>
<dbReference type="SMART" id="SM00184">
    <property type="entry name" value="RING"/>
    <property type="match status" value="1"/>
</dbReference>
<feature type="domain" description="C3H1-type" evidence="3">
    <location>
        <begin position="68"/>
        <end position="95"/>
    </location>
</feature>
<evidence type="ECO:0008006" key="6">
    <source>
        <dbReference type="Google" id="ProtNLM"/>
    </source>
</evidence>
<dbReference type="InterPro" id="IPR013083">
    <property type="entry name" value="Znf_RING/FYVE/PHD"/>
</dbReference>
<keyword evidence="1" id="KW-0479">Metal-binding</keyword>
<dbReference type="InterPro" id="IPR000571">
    <property type="entry name" value="Znf_CCCH"/>
</dbReference>
<organism evidence="4 5">
    <name type="scientific">Lithohypha guttulata</name>
    <dbReference type="NCBI Taxonomy" id="1690604"/>
    <lineage>
        <taxon>Eukaryota</taxon>
        <taxon>Fungi</taxon>
        <taxon>Dikarya</taxon>
        <taxon>Ascomycota</taxon>
        <taxon>Pezizomycotina</taxon>
        <taxon>Eurotiomycetes</taxon>
        <taxon>Chaetothyriomycetidae</taxon>
        <taxon>Chaetothyriales</taxon>
        <taxon>Trichomeriaceae</taxon>
        <taxon>Lithohypha</taxon>
    </lineage>
</organism>
<dbReference type="SUPFAM" id="SSF54791">
    <property type="entry name" value="Eukaryotic type KH-domain (KH-domain type I)"/>
    <property type="match status" value="1"/>
</dbReference>
<sequence>MDACRYEQVRRGSCRRGATCNFSHDPVGTGRAIAKLAPTAPSFTPGLTSLAPLAATLPSETQHERQDTRASKPCTFYQQRRCAKGTSCPFSHADPIHQHSDTIPLHHRNTQDASAAGDGEFNIETLHDVTETFQGLLVVYSQGAEVAKVSLPQDFSTASLTGLPPQISEHAISDLLGLFEIDISKASVKLTSTASGTAALIKAEDPEFAKYIYRALTPTVAKDVGYPNVKVDVLPTAIISGAATQRVNCRTVSCSWHRATVTAYLRYRDQRKAEDVRNKFNNRFYELGGLRVQGTVQSPPLHSRGRYHVRSQIWNVIVPNVPAQVTREQMKRVLEASDTPFEFDMSSPSYPYGVERVAEAVRDKLSHTGHLESFVYNPDAPGKRHKAVAVFRDENDALKACGTLNETTLLGTVKLYLELNTTAKIKVLTTIYDTLKSEVGELMRQHSKVRFNFWRNTDPAQRFTVVKISVSDTADLGPAKAGMNMLLEGHVANVDGEKIWRASFAGPTGAQTLKELEIKTKVLIVREPASCSLRLFGPDKSCRDASRALADLIESFNSKVQEIVLDPTMFSIVINGAYSVLQSLLGQDHVSLDISSKSKKITIRGNEQDCRLARQILNQWSVNQAQRAENDCPICWTKAERPVTTHCGHMYCADCFENMCAAASSAQADCKIECQGLEGSCKQVLALNNLQENLTSSAFEAVPQSSLNTYIRRRPEQFHSCPTTDCGQFYRLLPQVNPRASQDLRRRSSASNVSTIFVSAVTPATAV</sequence>
<gene>
    <name evidence="4" type="ORF">LTR24_007715</name>
</gene>
<keyword evidence="1" id="KW-0863">Zinc-finger</keyword>
<dbReference type="SUPFAM" id="SSF57850">
    <property type="entry name" value="RING/U-box"/>
    <property type="match status" value="1"/>
</dbReference>
<protein>
    <recommendedName>
        <fullName evidence="6">RING-type E3 ubiquitin transferase</fullName>
    </recommendedName>
</protein>
<evidence type="ECO:0000313" key="5">
    <source>
        <dbReference type="Proteomes" id="UP001345013"/>
    </source>
</evidence>
<keyword evidence="1" id="KW-0862">Zinc</keyword>
<evidence type="ECO:0000259" key="3">
    <source>
        <dbReference type="PROSITE" id="PS50103"/>
    </source>
</evidence>
<name>A0ABR0K402_9EURO</name>
<evidence type="ECO:0000256" key="1">
    <source>
        <dbReference type="PROSITE-ProRule" id="PRU00723"/>
    </source>
</evidence>
<dbReference type="Gene3D" id="3.30.40.10">
    <property type="entry name" value="Zinc/RING finger domain, C3HC4 (zinc finger)"/>
    <property type="match status" value="1"/>
</dbReference>
<feature type="domain" description="RING-type" evidence="2">
    <location>
        <begin position="632"/>
        <end position="670"/>
    </location>
</feature>
<dbReference type="PROSITE" id="PS50089">
    <property type="entry name" value="ZF_RING_2"/>
    <property type="match status" value="1"/>
</dbReference>
<dbReference type="InterPro" id="IPR036612">
    <property type="entry name" value="KH_dom_type_1_sf"/>
</dbReference>